<dbReference type="AlphaFoldDB" id="A0A9W7BFL4"/>
<gene>
    <name evidence="4" type="ORF">TrST_g7599</name>
</gene>
<protein>
    <recommendedName>
        <fullName evidence="3">Prephenate/arogenate dehydrogenase domain-containing protein</fullName>
    </recommendedName>
</protein>
<dbReference type="InterPro" id="IPR003099">
    <property type="entry name" value="Prephen_DH"/>
</dbReference>
<dbReference type="GO" id="GO:0004665">
    <property type="term" value="F:prephenate dehydrogenase (NADP+) activity"/>
    <property type="evidence" value="ECO:0007669"/>
    <property type="project" value="InterPro"/>
</dbReference>
<dbReference type="SUPFAM" id="SSF51735">
    <property type="entry name" value="NAD(P)-binding Rossmann-fold domains"/>
    <property type="match status" value="1"/>
</dbReference>
<evidence type="ECO:0000313" key="5">
    <source>
        <dbReference type="Proteomes" id="UP001165085"/>
    </source>
</evidence>
<feature type="chain" id="PRO_5040913382" description="Prephenate/arogenate dehydrogenase domain-containing protein" evidence="2">
    <location>
        <begin position="20"/>
        <end position="400"/>
    </location>
</feature>
<feature type="signal peptide" evidence="2">
    <location>
        <begin position="1"/>
        <end position="19"/>
    </location>
</feature>
<feature type="domain" description="Prephenate/arogenate dehydrogenase" evidence="3">
    <location>
        <begin position="91"/>
        <end position="397"/>
    </location>
</feature>
<evidence type="ECO:0000256" key="1">
    <source>
        <dbReference type="ARBA" id="ARBA00023002"/>
    </source>
</evidence>
<keyword evidence="1" id="KW-0560">Oxidoreductase</keyword>
<dbReference type="InterPro" id="IPR036291">
    <property type="entry name" value="NAD(P)-bd_dom_sf"/>
</dbReference>
<dbReference type="GO" id="GO:0070403">
    <property type="term" value="F:NAD+ binding"/>
    <property type="evidence" value="ECO:0007669"/>
    <property type="project" value="InterPro"/>
</dbReference>
<dbReference type="Pfam" id="PF02153">
    <property type="entry name" value="PDH_N"/>
    <property type="match status" value="1"/>
</dbReference>
<dbReference type="GO" id="GO:0008977">
    <property type="term" value="F:prephenate dehydrogenase (NAD+) activity"/>
    <property type="evidence" value="ECO:0007669"/>
    <property type="project" value="InterPro"/>
</dbReference>
<dbReference type="PROSITE" id="PS51176">
    <property type="entry name" value="PDH_ADH"/>
    <property type="match status" value="1"/>
</dbReference>
<dbReference type="GO" id="GO:0006571">
    <property type="term" value="P:tyrosine biosynthetic process"/>
    <property type="evidence" value="ECO:0007669"/>
    <property type="project" value="InterPro"/>
</dbReference>
<evidence type="ECO:0000259" key="3">
    <source>
        <dbReference type="PROSITE" id="PS51176"/>
    </source>
</evidence>
<proteinExistence type="predicted"/>
<comment type="caution">
    <text evidence="4">The sequence shown here is derived from an EMBL/GenBank/DDBJ whole genome shotgun (WGS) entry which is preliminary data.</text>
</comment>
<dbReference type="GO" id="GO:0033730">
    <property type="term" value="F:arogenate dehydrogenase (NADP+) activity"/>
    <property type="evidence" value="ECO:0007669"/>
    <property type="project" value="InterPro"/>
</dbReference>
<evidence type="ECO:0000256" key="2">
    <source>
        <dbReference type="SAM" id="SignalP"/>
    </source>
</evidence>
<dbReference type="EMBL" id="BRXY01000301">
    <property type="protein sequence ID" value="GMH85270.1"/>
    <property type="molecule type" value="Genomic_DNA"/>
</dbReference>
<dbReference type="Pfam" id="PF26213">
    <property type="entry name" value="TYRAAT1_C"/>
    <property type="match status" value="1"/>
</dbReference>
<keyword evidence="2" id="KW-0732">Signal</keyword>
<evidence type="ECO:0000313" key="4">
    <source>
        <dbReference type="EMBL" id="GMH85270.1"/>
    </source>
</evidence>
<dbReference type="InterPro" id="IPR059064">
    <property type="entry name" value="TYRAAT2_C"/>
</dbReference>
<sequence>MLPPRFLLLLLLCFLSCRSFTITPTSRLVLNKALSIEKCKPRVLRAAGRGGEEDVDSDVVLTNLKTEEAKLMSLLTSVRSKKLAALRSKPLRIAVVGFGRFGQFIAKSFAKTSTVIAVSRSDYSKVAEEMGVEYYSLKDFDKVIATGVDVVVLSTSILSFSSLLSTLLPPLLSIGGTQPSTTYPLIVDVLSVKSHPRRVMLDSLPPHCDVLCTHPMFGPESGKTSWSNLNFVFEKTRLAGVTYPNPQSTLNDPSSGMDAAFSIDRVERFLSLFEEEGCNMVELSCEEHDKAAANSQFITHLVGRILGRQGLKPTPIDTKGFESVLQLIGSTNSDSFDLFYGLYKYNGNSMDTILKMKQAMEEVEAGLKVMERQDINAPGFGGDAGLLGFQRKSWKKDTPL</sequence>
<keyword evidence="5" id="KW-1185">Reference proteome</keyword>
<dbReference type="InterPro" id="IPR046826">
    <property type="entry name" value="PDH_N"/>
</dbReference>
<name>A0A9W7BFL4_9STRA</name>
<dbReference type="PANTHER" id="PTHR43207:SF4">
    <property type="entry name" value="AROGENATE DEHYDROGENASE 2, CHLOROPLASTIC"/>
    <property type="match status" value="1"/>
</dbReference>
<dbReference type="InterPro" id="IPR045011">
    <property type="entry name" value="TYRAAT1/2"/>
</dbReference>
<dbReference type="OrthoDB" id="2414662at2759"/>
<dbReference type="Gene3D" id="3.40.50.720">
    <property type="entry name" value="NAD(P)-binding Rossmann-like Domain"/>
    <property type="match status" value="1"/>
</dbReference>
<accession>A0A9W7BFL4</accession>
<reference evidence="5" key="1">
    <citation type="journal article" date="2023" name="Commun. Biol.">
        <title>Genome analysis of Parmales, the sister group of diatoms, reveals the evolutionary specialization of diatoms from phago-mixotrophs to photoautotrophs.</title>
        <authorList>
            <person name="Ban H."/>
            <person name="Sato S."/>
            <person name="Yoshikawa S."/>
            <person name="Yamada K."/>
            <person name="Nakamura Y."/>
            <person name="Ichinomiya M."/>
            <person name="Sato N."/>
            <person name="Blanc-Mathieu R."/>
            <person name="Endo H."/>
            <person name="Kuwata A."/>
            <person name="Ogata H."/>
        </authorList>
    </citation>
    <scope>NUCLEOTIDE SEQUENCE [LARGE SCALE GENOMIC DNA]</scope>
    <source>
        <strain evidence="5">NIES 3701</strain>
    </source>
</reference>
<organism evidence="4 5">
    <name type="scientific">Triparma strigata</name>
    <dbReference type="NCBI Taxonomy" id="1606541"/>
    <lineage>
        <taxon>Eukaryota</taxon>
        <taxon>Sar</taxon>
        <taxon>Stramenopiles</taxon>
        <taxon>Ochrophyta</taxon>
        <taxon>Bolidophyceae</taxon>
        <taxon>Parmales</taxon>
        <taxon>Triparmaceae</taxon>
        <taxon>Triparma</taxon>
    </lineage>
</organism>
<dbReference type="PANTHER" id="PTHR43207">
    <property type="entry name" value="AROGENATE DEHYDROGENASE-RELATED"/>
    <property type="match status" value="1"/>
</dbReference>
<dbReference type="Proteomes" id="UP001165085">
    <property type="component" value="Unassembled WGS sequence"/>
</dbReference>